<evidence type="ECO:0000259" key="2">
    <source>
        <dbReference type="PROSITE" id="PS51387"/>
    </source>
</evidence>
<dbReference type="Gene3D" id="3.30.43.10">
    <property type="entry name" value="Uridine Diphospho-n-acetylenolpyruvylglucosamine Reductase, domain 2"/>
    <property type="match status" value="1"/>
</dbReference>
<dbReference type="Pfam" id="PF01565">
    <property type="entry name" value="FAD_binding_4"/>
    <property type="match status" value="1"/>
</dbReference>
<dbReference type="InterPro" id="IPR007173">
    <property type="entry name" value="ALO_C"/>
</dbReference>
<evidence type="ECO:0000313" key="3">
    <source>
        <dbReference type="EMBL" id="ROO87741.1"/>
    </source>
</evidence>
<dbReference type="GO" id="GO:0080049">
    <property type="term" value="F:L-gulono-1,4-lactone dehydrogenase activity"/>
    <property type="evidence" value="ECO:0007669"/>
    <property type="project" value="TreeGrafter"/>
</dbReference>
<dbReference type="Proteomes" id="UP000272400">
    <property type="component" value="Unassembled WGS sequence"/>
</dbReference>
<dbReference type="PANTHER" id="PTHR43762">
    <property type="entry name" value="L-GULONOLACTONE OXIDASE"/>
    <property type="match status" value="1"/>
</dbReference>
<dbReference type="OrthoDB" id="9800184at2"/>
<comment type="caution">
    <text evidence="3">The sequence shown here is derived from an EMBL/GenBank/DDBJ whole genome shotgun (WGS) entry which is preliminary data.</text>
</comment>
<dbReference type="PROSITE" id="PS51387">
    <property type="entry name" value="FAD_PCMH"/>
    <property type="match status" value="1"/>
</dbReference>
<dbReference type="PANTHER" id="PTHR43762:SF1">
    <property type="entry name" value="D-ARABINONO-1,4-LACTONE OXIDASE"/>
    <property type="match status" value="1"/>
</dbReference>
<evidence type="ECO:0000313" key="4">
    <source>
        <dbReference type="Proteomes" id="UP000272400"/>
    </source>
</evidence>
<dbReference type="InterPro" id="IPR016167">
    <property type="entry name" value="FAD-bd_PCMH_sub1"/>
</dbReference>
<dbReference type="EMBL" id="RJKE01000001">
    <property type="protein sequence ID" value="ROO87741.1"/>
    <property type="molecule type" value="Genomic_DNA"/>
</dbReference>
<reference evidence="3 4" key="1">
    <citation type="submission" date="2018-11" db="EMBL/GenBank/DDBJ databases">
        <title>Sequencing the genomes of 1000 actinobacteria strains.</title>
        <authorList>
            <person name="Klenk H.-P."/>
        </authorList>
    </citation>
    <scope>NUCLEOTIDE SEQUENCE [LARGE SCALE GENOMIC DNA]</scope>
    <source>
        <strain evidence="3 4">DSM 44254</strain>
    </source>
</reference>
<dbReference type="InterPro" id="IPR016166">
    <property type="entry name" value="FAD-bd_PCMH"/>
</dbReference>
<dbReference type="Gene3D" id="3.30.465.10">
    <property type="match status" value="1"/>
</dbReference>
<organism evidence="3 4">
    <name type="scientific">Actinocorallia herbida</name>
    <dbReference type="NCBI Taxonomy" id="58109"/>
    <lineage>
        <taxon>Bacteria</taxon>
        <taxon>Bacillati</taxon>
        <taxon>Actinomycetota</taxon>
        <taxon>Actinomycetes</taxon>
        <taxon>Streptosporangiales</taxon>
        <taxon>Thermomonosporaceae</taxon>
        <taxon>Actinocorallia</taxon>
    </lineage>
</organism>
<dbReference type="AlphaFoldDB" id="A0A3N1D2J1"/>
<protein>
    <submittedName>
        <fullName evidence="3">Xylitol oxidase</fullName>
    </submittedName>
</protein>
<dbReference type="PIRSF" id="PIRSF000136">
    <property type="entry name" value="LGO_GLO"/>
    <property type="match status" value="1"/>
</dbReference>
<dbReference type="InterPro" id="IPR006094">
    <property type="entry name" value="Oxid_FAD_bind_N"/>
</dbReference>
<dbReference type="RefSeq" id="WP_123666986.1">
    <property type="nucleotide sequence ID" value="NZ_RJKE01000001.1"/>
</dbReference>
<sequence>MGAEAVITNWAGNVRYGAKRMHRPGTEGELRRIVAGADRIRALGSGHSFNLVADTSGDLIRLDSLPATVEIDRDAAAVTVSAGTRYAELAAALHAEGLALANMASLPHISVAGSVATGTHGSGCSLPSLAAAVTALDLVGPSGDVLTLTRSDDRFPGAVVALGALGVVVRLTLEIEPAFEVAQTVRLDVPLEEAADDFDALFHSAYSVSLFTDWRGDGRVWLKQRLDRPGPGWTGGHAADTPQHPIPGVAPGPATPQLGVPGPWHERLPHFRPEFTPSAGTELQSELFLPRSRAREGFTILRELSPIFSDLLHISEVRTIRADDLWLSPCYERDTVAFHFTWKPVAVDAALAAIEARLIPLGGRPHWGKLTTLAPQPVAALHPRSSDFAALARDLDPDGKFGNALTEALFHP</sequence>
<dbReference type="SUPFAM" id="SSF56176">
    <property type="entry name" value="FAD-binding/transporter-associated domain-like"/>
    <property type="match status" value="1"/>
</dbReference>
<dbReference type="Gene3D" id="3.30.70.2520">
    <property type="match status" value="1"/>
</dbReference>
<dbReference type="InterPro" id="IPR016171">
    <property type="entry name" value="Vanillyl_alc_oxidase_C-sub2"/>
</dbReference>
<dbReference type="InterPro" id="IPR010031">
    <property type="entry name" value="FAD_lactone_oxidase-like"/>
</dbReference>
<dbReference type="Pfam" id="PF04030">
    <property type="entry name" value="ALO"/>
    <property type="match status" value="1"/>
</dbReference>
<name>A0A3N1D2J1_9ACTN</name>
<dbReference type="GO" id="GO:0071949">
    <property type="term" value="F:FAD binding"/>
    <property type="evidence" value="ECO:0007669"/>
    <property type="project" value="InterPro"/>
</dbReference>
<accession>A0A3N1D2J1</accession>
<dbReference type="GO" id="GO:0003885">
    <property type="term" value="F:D-arabinono-1,4-lactone oxidase activity"/>
    <property type="evidence" value="ECO:0007669"/>
    <property type="project" value="InterPro"/>
</dbReference>
<proteinExistence type="predicted"/>
<evidence type="ECO:0000256" key="1">
    <source>
        <dbReference type="ARBA" id="ARBA00023002"/>
    </source>
</evidence>
<dbReference type="InterPro" id="IPR036318">
    <property type="entry name" value="FAD-bd_PCMH-like_sf"/>
</dbReference>
<dbReference type="GO" id="GO:0016020">
    <property type="term" value="C:membrane"/>
    <property type="evidence" value="ECO:0007669"/>
    <property type="project" value="InterPro"/>
</dbReference>
<dbReference type="Gene3D" id="1.10.45.10">
    <property type="entry name" value="Vanillyl-alcohol Oxidase, Chain A, domain 4"/>
    <property type="match status" value="1"/>
</dbReference>
<keyword evidence="4" id="KW-1185">Reference proteome</keyword>
<keyword evidence="1" id="KW-0560">Oxidoreductase</keyword>
<gene>
    <name evidence="3" type="ORF">EDD29_5376</name>
</gene>
<dbReference type="InterPro" id="IPR016169">
    <property type="entry name" value="FAD-bd_PCMH_sub2"/>
</dbReference>
<dbReference type="Gene3D" id="3.30.70.2530">
    <property type="match status" value="1"/>
</dbReference>
<feature type="domain" description="FAD-binding PCMH-type" evidence="2">
    <location>
        <begin position="14"/>
        <end position="178"/>
    </location>
</feature>